<evidence type="ECO:0000313" key="3">
    <source>
        <dbReference type="Proteomes" id="UP001521785"/>
    </source>
</evidence>
<dbReference type="Proteomes" id="UP001521785">
    <property type="component" value="Unassembled WGS sequence"/>
</dbReference>
<reference evidence="2 3" key="1">
    <citation type="submission" date="2024-02" db="EMBL/GenBank/DDBJ databases">
        <title>De novo assembly and annotation of 12 fungi associated with fruit tree decline syndrome in Ontario, Canada.</title>
        <authorList>
            <person name="Sulman M."/>
            <person name="Ellouze W."/>
            <person name="Ilyukhin E."/>
        </authorList>
    </citation>
    <scope>NUCLEOTIDE SEQUENCE [LARGE SCALE GENOMIC DNA]</scope>
    <source>
        <strain evidence="2 3">M42-189</strain>
    </source>
</reference>
<feature type="region of interest" description="Disordered" evidence="1">
    <location>
        <begin position="1"/>
        <end position="52"/>
    </location>
</feature>
<evidence type="ECO:0000256" key="1">
    <source>
        <dbReference type="SAM" id="MobiDB-lite"/>
    </source>
</evidence>
<evidence type="ECO:0000313" key="2">
    <source>
        <dbReference type="EMBL" id="KAL1610725.1"/>
    </source>
</evidence>
<organism evidence="2 3">
    <name type="scientific">Paraconiothyrium brasiliense</name>
    <dbReference type="NCBI Taxonomy" id="300254"/>
    <lineage>
        <taxon>Eukaryota</taxon>
        <taxon>Fungi</taxon>
        <taxon>Dikarya</taxon>
        <taxon>Ascomycota</taxon>
        <taxon>Pezizomycotina</taxon>
        <taxon>Dothideomycetes</taxon>
        <taxon>Pleosporomycetidae</taxon>
        <taxon>Pleosporales</taxon>
        <taxon>Massarineae</taxon>
        <taxon>Didymosphaeriaceae</taxon>
        <taxon>Paraconiothyrium</taxon>
    </lineage>
</organism>
<name>A0ABR3S226_9PLEO</name>
<keyword evidence="3" id="KW-1185">Reference proteome</keyword>
<proteinExistence type="predicted"/>
<sequence>MDGHTSARRVHFGMTTSSTVPTYDRRPDHVPSETIDSTPHKHEPLMTGASNGLSTRPRRLLVDLLRPHVRDYESMNLVLDHLGTFCDNALLEVRFNRNHSIGFSADQMFQLTHARMMSLWPLDERVNPDLREAVQKFDWRALWNAVMEERIRIRHYQSDRDIYGRNRRSGSQRWIIKSAAIADPDEFAFGLDLLQYLEPIATMQAFHSDYNFALAHRDISGEDLHWFSRSFFCHWDQAFQLLKARHPDRYLEDARHILNAFVRQGVNVVDVFLKYWYQGSEDGSGDDFGKSCEWAGRLAVLRQWQVEVDSPFASSGVEPVPLDIRTILAQAQNFRSQSTLFNTVAHLAETIERDNMHRELFKMILASIKDWATVTHNEGMVHDMLKAISDDEVIPNDAVDAEVDSEGPWTFEHVPYRPSGDRPLHMPPVILLYDLPDELPDMPKDDRESIQPSEDDELNWEEMTVNPARPSWVRRFVHRLNPFSAPHVPPWELEDVKLEACGPLIDPHTVSHACYASKDDVCVICLEDCGPQVQKDVTNIKQSGKVAYIGVEKLRRTIQTRGLCNSILVVISFI</sequence>
<feature type="compositionally biased region" description="Basic residues" evidence="1">
    <location>
        <begin position="1"/>
        <end position="11"/>
    </location>
</feature>
<dbReference type="EMBL" id="JAKJXO020000002">
    <property type="protein sequence ID" value="KAL1610725.1"/>
    <property type="molecule type" value="Genomic_DNA"/>
</dbReference>
<comment type="caution">
    <text evidence="2">The sequence shown here is derived from an EMBL/GenBank/DDBJ whole genome shotgun (WGS) entry which is preliminary data.</text>
</comment>
<protein>
    <submittedName>
        <fullName evidence="2">Uncharacterized protein</fullName>
    </submittedName>
</protein>
<accession>A0ABR3S226</accession>
<gene>
    <name evidence="2" type="ORF">SLS60_002395</name>
</gene>